<dbReference type="Pfam" id="PF00005">
    <property type="entry name" value="ABC_tran"/>
    <property type="match status" value="1"/>
</dbReference>
<dbReference type="Pfam" id="PF12399">
    <property type="entry name" value="BCA_ABC_TP_C"/>
    <property type="match status" value="1"/>
</dbReference>
<dbReference type="Gene3D" id="3.40.50.300">
    <property type="entry name" value="P-loop containing nucleotide triphosphate hydrolases"/>
    <property type="match status" value="1"/>
</dbReference>
<evidence type="ECO:0000256" key="1">
    <source>
        <dbReference type="ARBA" id="ARBA00022448"/>
    </source>
</evidence>
<feature type="domain" description="ABC transporter" evidence="4">
    <location>
        <begin position="8"/>
        <end position="58"/>
    </location>
</feature>
<dbReference type="EMBL" id="UINC01046312">
    <property type="protein sequence ID" value="SVB54154.1"/>
    <property type="molecule type" value="Genomic_DNA"/>
</dbReference>
<evidence type="ECO:0000259" key="5">
    <source>
        <dbReference type="Pfam" id="PF12399"/>
    </source>
</evidence>
<evidence type="ECO:0000313" key="6">
    <source>
        <dbReference type="EMBL" id="SVB54154.1"/>
    </source>
</evidence>
<evidence type="ECO:0000256" key="3">
    <source>
        <dbReference type="ARBA" id="ARBA00022840"/>
    </source>
</evidence>
<protein>
    <recommendedName>
        <fullName evidence="7">ABC transporter domain-containing protein</fullName>
    </recommendedName>
</protein>
<keyword evidence="3" id="KW-0067">ATP-binding</keyword>
<dbReference type="PANTHER" id="PTHR45772:SF8">
    <property type="entry name" value="HIGH-AFFINITY BRANCHED-CHAIN AMINO ACID TRANSPORT ATP-BINDING PROTEIN"/>
    <property type="match status" value="1"/>
</dbReference>
<keyword evidence="2" id="KW-0547">Nucleotide-binding</keyword>
<dbReference type="AlphaFoldDB" id="A0A382EVH4"/>
<accession>A0A382EVH4</accession>
<dbReference type="SUPFAM" id="SSF52540">
    <property type="entry name" value="P-loop containing nucleoside triphosphate hydrolases"/>
    <property type="match status" value="1"/>
</dbReference>
<dbReference type="InterPro" id="IPR032823">
    <property type="entry name" value="BCA_ABC_TP_C"/>
</dbReference>
<dbReference type="PANTHER" id="PTHR45772">
    <property type="entry name" value="CONSERVED COMPONENT OF ABC TRANSPORTER FOR NATURAL AMINO ACIDS-RELATED"/>
    <property type="match status" value="1"/>
</dbReference>
<evidence type="ECO:0008006" key="7">
    <source>
        <dbReference type="Google" id="ProtNLM"/>
    </source>
</evidence>
<dbReference type="InterPro" id="IPR003439">
    <property type="entry name" value="ABC_transporter-like_ATP-bd"/>
</dbReference>
<dbReference type="GO" id="GO:0005886">
    <property type="term" value="C:plasma membrane"/>
    <property type="evidence" value="ECO:0007669"/>
    <property type="project" value="TreeGrafter"/>
</dbReference>
<sequence length="129" mass="14634">RNETRGERDNIHRILERVHLIEERDLPAKSLSHGQRQWLAISALIISEPKLLLVDEPAAGLTDLETEQTAELLLELAKEHTIVVIEHDMDFVRRLDSTVTVLNEGKVLAEGPLGEVEQNELVREAYLGR</sequence>
<evidence type="ECO:0000259" key="4">
    <source>
        <dbReference type="Pfam" id="PF00005"/>
    </source>
</evidence>
<feature type="non-terminal residue" evidence="6">
    <location>
        <position position="1"/>
    </location>
</feature>
<reference evidence="6" key="1">
    <citation type="submission" date="2018-05" db="EMBL/GenBank/DDBJ databases">
        <authorList>
            <person name="Lanie J.A."/>
            <person name="Ng W.-L."/>
            <person name="Kazmierczak K.M."/>
            <person name="Andrzejewski T.M."/>
            <person name="Davidsen T.M."/>
            <person name="Wayne K.J."/>
            <person name="Tettelin H."/>
            <person name="Glass J.I."/>
            <person name="Rusch D."/>
            <person name="Podicherti R."/>
            <person name="Tsui H.-C.T."/>
            <person name="Winkler M.E."/>
        </authorList>
    </citation>
    <scope>NUCLEOTIDE SEQUENCE</scope>
</reference>
<name>A0A382EVH4_9ZZZZ</name>
<dbReference type="InterPro" id="IPR027417">
    <property type="entry name" value="P-loop_NTPase"/>
</dbReference>
<dbReference type="GO" id="GO:0016887">
    <property type="term" value="F:ATP hydrolysis activity"/>
    <property type="evidence" value="ECO:0007669"/>
    <property type="project" value="InterPro"/>
</dbReference>
<organism evidence="6">
    <name type="scientific">marine metagenome</name>
    <dbReference type="NCBI Taxonomy" id="408172"/>
    <lineage>
        <taxon>unclassified sequences</taxon>
        <taxon>metagenomes</taxon>
        <taxon>ecological metagenomes</taxon>
    </lineage>
</organism>
<dbReference type="InterPro" id="IPR051120">
    <property type="entry name" value="ABC_AA/LPS_Transport"/>
</dbReference>
<proteinExistence type="predicted"/>
<dbReference type="GO" id="GO:0005524">
    <property type="term" value="F:ATP binding"/>
    <property type="evidence" value="ECO:0007669"/>
    <property type="project" value="UniProtKB-KW"/>
</dbReference>
<evidence type="ECO:0000256" key="2">
    <source>
        <dbReference type="ARBA" id="ARBA00022741"/>
    </source>
</evidence>
<gene>
    <name evidence="6" type="ORF">METZ01_LOCUS207008</name>
</gene>
<keyword evidence="1" id="KW-0813">Transport</keyword>
<feature type="domain" description="Branched-chain amino acid ATP-binding cassette transporter C-terminal" evidence="5">
    <location>
        <begin position="106"/>
        <end position="129"/>
    </location>
</feature>